<evidence type="ECO:0000256" key="1">
    <source>
        <dbReference type="ARBA" id="ARBA00022714"/>
    </source>
</evidence>
<protein>
    <submittedName>
        <fullName evidence="7">Adrenodoxin-like protein 2, mitochondrial</fullName>
    </submittedName>
</protein>
<dbReference type="PANTHER" id="PTHR23426">
    <property type="entry name" value="FERREDOXIN/ADRENODOXIN"/>
    <property type="match status" value="1"/>
</dbReference>
<dbReference type="PRINTS" id="PR00355">
    <property type="entry name" value="ADRENODOXIN"/>
</dbReference>
<reference evidence="7 8" key="1">
    <citation type="submission" date="2024-06" db="EMBL/GenBank/DDBJ databases">
        <title>A chromosome level genome sequence of Diviner's sage (Salvia divinorum).</title>
        <authorList>
            <person name="Ford S.A."/>
            <person name="Ro D.-K."/>
            <person name="Ness R.W."/>
            <person name="Phillips M.A."/>
        </authorList>
    </citation>
    <scope>NUCLEOTIDE SEQUENCE [LARGE SCALE GENOMIC DNA]</scope>
    <source>
        <strain evidence="7">SAF-2024a</strain>
        <tissue evidence="7">Leaf</tissue>
    </source>
</reference>
<dbReference type="InterPro" id="IPR018298">
    <property type="entry name" value="Adrenodoxin_Fe-S_BS"/>
</dbReference>
<dbReference type="GO" id="GO:0046872">
    <property type="term" value="F:metal ion binding"/>
    <property type="evidence" value="ECO:0007669"/>
    <property type="project" value="UniProtKB-KW"/>
</dbReference>
<dbReference type="Gene3D" id="3.10.20.30">
    <property type="match status" value="1"/>
</dbReference>
<dbReference type="InterPro" id="IPR036010">
    <property type="entry name" value="2Fe-2S_ferredoxin-like_sf"/>
</dbReference>
<keyword evidence="3" id="KW-0408">Iron</keyword>
<keyword evidence="2" id="KW-0479">Metal-binding</keyword>
<dbReference type="Proteomes" id="UP001567538">
    <property type="component" value="Unassembled WGS sequence"/>
</dbReference>
<dbReference type="CDD" id="cd00207">
    <property type="entry name" value="fer2"/>
    <property type="match status" value="1"/>
</dbReference>
<dbReference type="AlphaFoldDB" id="A0ABD1GAX5"/>
<dbReference type="InterPro" id="IPR001055">
    <property type="entry name" value="Adrenodoxin-like"/>
</dbReference>
<dbReference type="InterPro" id="IPR001041">
    <property type="entry name" value="2Fe-2S_ferredoxin-type"/>
</dbReference>
<keyword evidence="1" id="KW-0001">2Fe-2S</keyword>
<feature type="domain" description="2Fe-2S ferredoxin-type" evidence="6">
    <location>
        <begin position="65"/>
        <end position="168"/>
    </location>
</feature>
<evidence type="ECO:0000313" key="8">
    <source>
        <dbReference type="Proteomes" id="UP001567538"/>
    </source>
</evidence>
<name>A0ABD1GAX5_SALDI</name>
<evidence type="ECO:0000256" key="4">
    <source>
        <dbReference type="ARBA" id="ARBA00023014"/>
    </source>
</evidence>
<evidence type="ECO:0000256" key="2">
    <source>
        <dbReference type="ARBA" id="ARBA00022723"/>
    </source>
</evidence>
<sequence>MFISKFVQLGARAVRSPAVKARNLSSAVSNSMAHNQYLKTQRNVSFCTSAAKLDSEEGDEEPQRISVTFVDKDGEEKHISVPEGFSMLEAAHDNDIDLEGACEGTMACSTCHVIVMDIDQYNRLPDPVDEELDMLDLAFGLTKTSRLGCQVIAKRELDGLRLALPSATP</sequence>
<evidence type="ECO:0000256" key="3">
    <source>
        <dbReference type="ARBA" id="ARBA00023004"/>
    </source>
</evidence>
<proteinExistence type="predicted"/>
<dbReference type="Pfam" id="PF00111">
    <property type="entry name" value="Fer2"/>
    <property type="match status" value="1"/>
</dbReference>
<evidence type="ECO:0000259" key="6">
    <source>
        <dbReference type="PROSITE" id="PS51085"/>
    </source>
</evidence>
<keyword evidence="4" id="KW-0411">Iron-sulfur</keyword>
<dbReference type="InterPro" id="IPR012675">
    <property type="entry name" value="Beta-grasp_dom_sf"/>
</dbReference>
<dbReference type="EMBL" id="JBEAFC010000009">
    <property type="protein sequence ID" value="KAL1540168.1"/>
    <property type="molecule type" value="Genomic_DNA"/>
</dbReference>
<gene>
    <name evidence="7" type="primary">MFDX2</name>
    <name evidence="7" type="ORF">AAHA92_24562</name>
</gene>
<dbReference type="PROSITE" id="PS51085">
    <property type="entry name" value="2FE2S_FER_2"/>
    <property type="match status" value="1"/>
</dbReference>
<evidence type="ECO:0000313" key="7">
    <source>
        <dbReference type="EMBL" id="KAL1540168.1"/>
    </source>
</evidence>
<organism evidence="7 8">
    <name type="scientific">Salvia divinorum</name>
    <name type="common">Maria pastora</name>
    <name type="synonym">Diviner's sage</name>
    <dbReference type="NCBI Taxonomy" id="28513"/>
    <lineage>
        <taxon>Eukaryota</taxon>
        <taxon>Viridiplantae</taxon>
        <taxon>Streptophyta</taxon>
        <taxon>Embryophyta</taxon>
        <taxon>Tracheophyta</taxon>
        <taxon>Spermatophyta</taxon>
        <taxon>Magnoliopsida</taxon>
        <taxon>eudicotyledons</taxon>
        <taxon>Gunneridae</taxon>
        <taxon>Pentapetalae</taxon>
        <taxon>asterids</taxon>
        <taxon>lamiids</taxon>
        <taxon>Lamiales</taxon>
        <taxon>Lamiaceae</taxon>
        <taxon>Nepetoideae</taxon>
        <taxon>Mentheae</taxon>
        <taxon>Salviinae</taxon>
        <taxon>Salvia</taxon>
        <taxon>Salvia subgen. Calosphace</taxon>
    </lineage>
</organism>
<dbReference type="GO" id="GO:0051537">
    <property type="term" value="F:2 iron, 2 sulfur cluster binding"/>
    <property type="evidence" value="ECO:0007669"/>
    <property type="project" value="UniProtKB-KW"/>
</dbReference>
<comment type="cofactor">
    <cofactor evidence="5">
        <name>[2Fe-2S] cluster</name>
        <dbReference type="ChEBI" id="CHEBI:190135"/>
    </cofactor>
</comment>
<dbReference type="SUPFAM" id="SSF54292">
    <property type="entry name" value="2Fe-2S ferredoxin-like"/>
    <property type="match status" value="1"/>
</dbReference>
<dbReference type="PROSITE" id="PS00814">
    <property type="entry name" value="ADX"/>
    <property type="match status" value="1"/>
</dbReference>
<comment type="caution">
    <text evidence="7">The sequence shown here is derived from an EMBL/GenBank/DDBJ whole genome shotgun (WGS) entry which is preliminary data.</text>
</comment>
<keyword evidence="8" id="KW-1185">Reference proteome</keyword>
<evidence type="ECO:0000256" key="5">
    <source>
        <dbReference type="ARBA" id="ARBA00034078"/>
    </source>
</evidence>
<accession>A0ABD1GAX5</accession>
<dbReference type="PANTHER" id="PTHR23426:SF34">
    <property type="entry name" value="ADRENODOXIN-LIKE PROTEIN 1, MITOCHONDRIAL-RELATED"/>
    <property type="match status" value="1"/>
</dbReference>